<dbReference type="SUPFAM" id="SSF51230">
    <property type="entry name" value="Single hybrid motif"/>
    <property type="match status" value="1"/>
</dbReference>
<keyword evidence="1" id="KW-0450">Lipoyl</keyword>
<name>A0A2A9EJS8_9MICO</name>
<gene>
    <name evidence="3" type="ORF">ATJ97_1568</name>
</gene>
<dbReference type="AlphaFoldDB" id="A0A2A9EJS8"/>
<dbReference type="OrthoDB" id="3629907at2"/>
<dbReference type="PROSITE" id="PS00189">
    <property type="entry name" value="LIPOYL"/>
    <property type="match status" value="1"/>
</dbReference>
<dbReference type="EMBL" id="PDJI01000004">
    <property type="protein sequence ID" value="PFG39073.1"/>
    <property type="molecule type" value="Genomic_DNA"/>
</dbReference>
<reference evidence="3 4" key="1">
    <citation type="submission" date="2017-10" db="EMBL/GenBank/DDBJ databases">
        <title>Sequencing the genomes of 1000 actinobacteria strains.</title>
        <authorList>
            <person name="Klenk H.-P."/>
        </authorList>
    </citation>
    <scope>NUCLEOTIDE SEQUENCE [LARGE SCALE GENOMIC DNA]</scope>
    <source>
        <strain evidence="3 4">DSM 21838</strain>
    </source>
</reference>
<dbReference type="RefSeq" id="WP_098483238.1">
    <property type="nucleotide sequence ID" value="NZ_PDJI01000004.1"/>
</dbReference>
<protein>
    <submittedName>
        <fullName evidence="3">Biotin-dependent enzyme</fullName>
    </submittedName>
</protein>
<dbReference type="InterPro" id="IPR000089">
    <property type="entry name" value="Biotin_lipoyl"/>
</dbReference>
<sequence>MTDVLFPPLDETRPDTEGVLATWYVADGEQVSEGQLLGEVQVDKVDAEVTAPAAGTVRLLVAEDDAVRQGAPIARIE</sequence>
<proteinExistence type="predicted"/>
<comment type="caution">
    <text evidence="3">The sequence shown here is derived from an EMBL/GenBank/DDBJ whole genome shotgun (WGS) entry which is preliminary data.</text>
</comment>
<organism evidence="3 4">
    <name type="scientific">Georgenia soli</name>
    <dbReference type="NCBI Taxonomy" id="638953"/>
    <lineage>
        <taxon>Bacteria</taxon>
        <taxon>Bacillati</taxon>
        <taxon>Actinomycetota</taxon>
        <taxon>Actinomycetes</taxon>
        <taxon>Micrococcales</taxon>
        <taxon>Bogoriellaceae</taxon>
        <taxon>Georgenia</taxon>
    </lineage>
</organism>
<evidence type="ECO:0000256" key="1">
    <source>
        <dbReference type="ARBA" id="ARBA00022823"/>
    </source>
</evidence>
<evidence type="ECO:0000313" key="3">
    <source>
        <dbReference type="EMBL" id="PFG39073.1"/>
    </source>
</evidence>
<evidence type="ECO:0000259" key="2">
    <source>
        <dbReference type="PROSITE" id="PS50968"/>
    </source>
</evidence>
<dbReference type="Pfam" id="PF00364">
    <property type="entry name" value="Biotin_lipoyl"/>
    <property type="match status" value="1"/>
</dbReference>
<dbReference type="PROSITE" id="PS50968">
    <property type="entry name" value="BIOTINYL_LIPOYL"/>
    <property type="match status" value="1"/>
</dbReference>
<dbReference type="InterPro" id="IPR003016">
    <property type="entry name" value="2-oxoA_DH_lipoyl-BS"/>
</dbReference>
<dbReference type="CDD" id="cd06849">
    <property type="entry name" value="lipoyl_domain"/>
    <property type="match status" value="1"/>
</dbReference>
<dbReference type="InterPro" id="IPR011053">
    <property type="entry name" value="Single_hybrid_motif"/>
</dbReference>
<keyword evidence="4" id="KW-1185">Reference proteome</keyword>
<dbReference type="Proteomes" id="UP000222106">
    <property type="component" value="Unassembled WGS sequence"/>
</dbReference>
<dbReference type="Gene3D" id="2.40.50.100">
    <property type="match status" value="1"/>
</dbReference>
<feature type="domain" description="Lipoyl-binding" evidence="2">
    <location>
        <begin position="1"/>
        <end position="77"/>
    </location>
</feature>
<evidence type="ECO:0000313" key="4">
    <source>
        <dbReference type="Proteomes" id="UP000222106"/>
    </source>
</evidence>
<accession>A0A2A9EJS8</accession>